<reference evidence="2 4" key="1">
    <citation type="submission" date="2015-07" db="EMBL/GenBank/DDBJ databases">
        <title>Bacillus zhangzhouensis sp. nov. and Bacillus nanhaiticus sp. nov.</title>
        <authorList>
            <person name="Liu Y."/>
            <person name="Lai Q."/>
            <person name="Shao Z."/>
        </authorList>
    </citation>
    <scope>NUCLEOTIDE SEQUENCE [LARGE SCALE GENOMIC DNA]</scope>
    <source>
        <strain evidence="2 4">NH7I_1</strain>
    </source>
</reference>
<dbReference type="Proteomes" id="UP000676804">
    <property type="component" value="Unassembled WGS sequence"/>
</dbReference>
<dbReference type="Pfam" id="PF10852">
    <property type="entry name" value="DUF2651"/>
    <property type="match status" value="1"/>
</dbReference>
<dbReference type="RefSeq" id="WP_060699649.1">
    <property type="nucleotide sequence ID" value="NZ_JAGQFH010000027.1"/>
</dbReference>
<name>A0ABD4QM54_9BACI</name>
<organism evidence="3 5">
    <name type="scientific">Bacillus australimaris</name>
    <dbReference type="NCBI Taxonomy" id="1326968"/>
    <lineage>
        <taxon>Bacteria</taxon>
        <taxon>Bacillati</taxon>
        <taxon>Bacillota</taxon>
        <taxon>Bacilli</taxon>
        <taxon>Bacillales</taxon>
        <taxon>Bacillaceae</taxon>
        <taxon>Bacillus</taxon>
    </lineage>
</organism>
<evidence type="ECO:0000313" key="5">
    <source>
        <dbReference type="Proteomes" id="UP000676804"/>
    </source>
</evidence>
<gene>
    <name evidence="2" type="ORF">AKG37_13370</name>
    <name evidence="3" type="ORF">KCQ59_15900</name>
</gene>
<comment type="caution">
    <text evidence="3">The sequence shown here is derived from an EMBL/GenBank/DDBJ whole genome shotgun (WGS) entry which is preliminary data.</text>
</comment>
<keyword evidence="1" id="KW-0472">Membrane</keyword>
<evidence type="ECO:0000313" key="4">
    <source>
        <dbReference type="Proteomes" id="UP000050272"/>
    </source>
</evidence>
<proteinExistence type="predicted"/>
<dbReference type="AlphaFoldDB" id="A0ABD4QM54"/>
<keyword evidence="4" id="KW-1185">Reference proteome</keyword>
<accession>A0ABD4QM54</accession>
<feature type="transmembrane region" description="Helical" evidence="1">
    <location>
        <begin position="56"/>
        <end position="77"/>
    </location>
</feature>
<evidence type="ECO:0000313" key="3">
    <source>
        <dbReference type="EMBL" id="MBR8691271.1"/>
    </source>
</evidence>
<reference evidence="3 5" key="2">
    <citation type="submission" date="2021-04" db="EMBL/GenBank/DDBJ databases">
        <title>Isolation of newly marine bacteria for enzymatic activity.</title>
        <authorList>
            <person name="Hadi W.A.M."/>
            <person name="Nair A.J.J."/>
            <person name="Edwin B.T."/>
        </authorList>
    </citation>
    <scope>NUCLEOTIDE SEQUENCE [LARGE SCALE GENOMIC DNA]</scope>
    <source>
        <strain evidence="3 5">B28A</strain>
    </source>
</reference>
<feature type="transmembrane region" description="Helical" evidence="1">
    <location>
        <begin position="6"/>
        <end position="26"/>
    </location>
</feature>
<dbReference type="Proteomes" id="UP000050272">
    <property type="component" value="Unassembled WGS sequence"/>
</dbReference>
<protein>
    <submittedName>
        <fullName evidence="3">DUF2651 family protein</fullName>
    </submittedName>
</protein>
<dbReference type="EMBL" id="LGYN01000027">
    <property type="protein sequence ID" value="KPN13323.1"/>
    <property type="molecule type" value="Genomic_DNA"/>
</dbReference>
<keyword evidence="1" id="KW-1133">Transmembrane helix</keyword>
<keyword evidence="1" id="KW-0812">Transmembrane</keyword>
<sequence>MTHLEFAFGLLPISIIVVSFIVTLFVQKVYFMPVLSFMILLILTFTLFNASFIGWAFVYALFSFITSFIALFIINTLHKKKSQTKIKKPF</sequence>
<evidence type="ECO:0000256" key="1">
    <source>
        <dbReference type="SAM" id="Phobius"/>
    </source>
</evidence>
<evidence type="ECO:0000313" key="2">
    <source>
        <dbReference type="EMBL" id="KPN13323.1"/>
    </source>
</evidence>
<feature type="transmembrane region" description="Helical" evidence="1">
    <location>
        <begin position="33"/>
        <end position="50"/>
    </location>
</feature>
<dbReference type="InterPro" id="IPR020258">
    <property type="entry name" value="Uncharacterised_YbeF"/>
</dbReference>
<dbReference type="EMBL" id="JAGQFH010000027">
    <property type="protein sequence ID" value="MBR8691271.1"/>
    <property type="molecule type" value="Genomic_DNA"/>
</dbReference>